<evidence type="ECO:0000313" key="3">
    <source>
        <dbReference type="Proteomes" id="UP000011185"/>
    </source>
</evidence>
<reference evidence="2 3" key="1">
    <citation type="journal article" date="2012" name="PLoS Pathog.">
        <title>The genome of the obligate intracellular parasite Trachipleistophora hominis: new insights into microsporidian genome dynamics and reductive evolution.</title>
        <authorList>
            <person name="Heinz E."/>
            <person name="Williams T.A."/>
            <person name="Nakjang S."/>
            <person name="Noel C.J."/>
            <person name="Swan D.C."/>
            <person name="Goldberg A.V."/>
            <person name="Harris S.R."/>
            <person name="Weinmaier T."/>
            <person name="Markert S."/>
            <person name="Becher D."/>
            <person name="Bernhardt J."/>
            <person name="Dagan T."/>
            <person name="Hacker C."/>
            <person name="Lucocq J.M."/>
            <person name="Schweder T."/>
            <person name="Rattei T."/>
            <person name="Hall N."/>
            <person name="Hirt R.P."/>
            <person name="Embley T.M."/>
        </authorList>
    </citation>
    <scope>NUCLEOTIDE SEQUENCE [LARGE SCALE GENOMIC DNA]</scope>
</reference>
<proteinExistence type="predicted"/>
<feature type="compositionally biased region" description="Basic and acidic residues" evidence="1">
    <location>
        <begin position="207"/>
        <end position="233"/>
    </location>
</feature>
<feature type="compositionally biased region" description="Polar residues" evidence="1">
    <location>
        <begin position="234"/>
        <end position="244"/>
    </location>
</feature>
<dbReference type="Proteomes" id="UP000011185">
    <property type="component" value="Unassembled WGS sequence"/>
</dbReference>
<evidence type="ECO:0000313" key="2">
    <source>
        <dbReference type="EMBL" id="ELQ74348.1"/>
    </source>
</evidence>
<dbReference type="InParanoid" id="L7JS93"/>
<protein>
    <submittedName>
        <fullName evidence="2">Uncharacterized protein</fullName>
    </submittedName>
</protein>
<evidence type="ECO:0000256" key="1">
    <source>
        <dbReference type="SAM" id="MobiDB-lite"/>
    </source>
</evidence>
<dbReference type="OrthoDB" id="10362929at2759"/>
<accession>L7JS93</accession>
<dbReference type="HOGENOM" id="CLU_572649_0_0_1"/>
<dbReference type="OMA" id="KENYRCK"/>
<feature type="compositionally biased region" description="Basic and acidic residues" evidence="1">
    <location>
        <begin position="189"/>
        <end position="200"/>
    </location>
</feature>
<sequence length="477" mass="55798">MKKLLTKQKSPLILYGKTSNNKFYNPFYTIQTSHTSTLFTMLSYKLSPAYIKTKHSIVFTGHKIYEDFNYVYFKENYRCKKKLISDGVSVYRVVSNCEAVPYVPMKDEIGYVYSRMEIDGDRFLRGIDEMGCEYVVDGVRVVVKRINFGRIMSVRLVVDGWMRGYVQIGDVIDGVYEYEVVKECDGGNGRNDDRVNRGDGKITIGGRNDDKVDHRDETGINNSEKETRRKINAKESQINGNNPGHKNVPYQYKYVVHKEGVTGVFLSNKKYLIKDKVRLKVHRFDDGRYLFKEDDSVDLSVAWTEECTNKPSVAQNTYRSTSCQLSTAHKNEKVPHTCLPDITVHNLQAMEMPAFKRKLKKYKRHLQDLKDVFTGEKNIEVYKQIFLMLRTRRSYIEYIQKDSSAFLEYPKYYHIGISVLEDYDRWFERINRTKKVWLAYLKRTGNVGVQRCLEEMRGKEREFFVGYFRSAGLLNAE</sequence>
<dbReference type="EMBL" id="JH994045">
    <property type="protein sequence ID" value="ELQ74348.1"/>
    <property type="molecule type" value="Genomic_DNA"/>
</dbReference>
<dbReference type="AlphaFoldDB" id="L7JS93"/>
<keyword evidence="3" id="KW-1185">Reference proteome</keyword>
<dbReference type="VEuPathDB" id="MicrosporidiaDB:THOM_2711"/>
<gene>
    <name evidence="2" type="ORF">THOM_2711</name>
</gene>
<organism evidence="2 3">
    <name type="scientific">Trachipleistophora hominis</name>
    <name type="common">Microsporidian parasite</name>
    <dbReference type="NCBI Taxonomy" id="72359"/>
    <lineage>
        <taxon>Eukaryota</taxon>
        <taxon>Fungi</taxon>
        <taxon>Fungi incertae sedis</taxon>
        <taxon>Microsporidia</taxon>
        <taxon>Pleistophoridae</taxon>
        <taxon>Trachipleistophora</taxon>
    </lineage>
</organism>
<name>L7JS93_TRAHO</name>
<feature type="region of interest" description="Disordered" evidence="1">
    <location>
        <begin position="189"/>
        <end position="244"/>
    </location>
</feature>